<evidence type="ECO:0000313" key="2">
    <source>
        <dbReference type="EMBL" id="KAK9864951.1"/>
    </source>
</evidence>
<reference evidence="2 3" key="1">
    <citation type="journal article" date="2024" name="Nat. Commun.">
        <title>Phylogenomics reveals the evolutionary origins of lichenization in chlorophyte algae.</title>
        <authorList>
            <person name="Puginier C."/>
            <person name="Libourel C."/>
            <person name="Otte J."/>
            <person name="Skaloud P."/>
            <person name="Haon M."/>
            <person name="Grisel S."/>
            <person name="Petersen M."/>
            <person name="Berrin J.G."/>
            <person name="Delaux P.M."/>
            <person name="Dal Grande F."/>
            <person name="Keller J."/>
        </authorList>
    </citation>
    <scope>NUCLEOTIDE SEQUENCE [LARGE SCALE GENOMIC DNA]</scope>
    <source>
        <strain evidence="2 3">SAG 2523</strain>
    </source>
</reference>
<evidence type="ECO:0000313" key="3">
    <source>
        <dbReference type="Proteomes" id="UP001485043"/>
    </source>
</evidence>
<protein>
    <submittedName>
        <fullName evidence="2">Uncharacterized protein</fullName>
    </submittedName>
</protein>
<keyword evidence="3" id="KW-1185">Reference proteome</keyword>
<comment type="caution">
    <text evidence="2">The sequence shown here is derived from an EMBL/GenBank/DDBJ whole genome shotgun (WGS) entry which is preliminary data.</text>
</comment>
<feature type="compositionally biased region" description="Polar residues" evidence="1">
    <location>
        <begin position="25"/>
        <end position="39"/>
    </location>
</feature>
<name>A0AAW1T7L7_9CHLO</name>
<organism evidence="2 3">
    <name type="scientific">Apatococcus fuscideae</name>
    <dbReference type="NCBI Taxonomy" id="2026836"/>
    <lineage>
        <taxon>Eukaryota</taxon>
        <taxon>Viridiplantae</taxon>
        <taxon>Chlorophyta</taxon>
        <taxon>core chlorophytes</taxon>
        <taxon>Trebouxiophyceae</taxon>
        <taxon>Chlorellales</taxon>
        <taxon>Chlorellaceae</taxon>
        <taxon>Apatococcus</taxon>
    </lineage>
</organism>
<proteinExistence type="predicted"/>
<evidence type="ECO:0000256" key="1">
    <source>
        <dbReference type="SAM" id="MobiDB-lite"/>
    </source>
</evidence>
<accession>A0AAW1T7L7</accession>
<feature type="region of interest" description="Disordered" evidence="1">
    <location>
        <begin position="1"/>
        <end position="40"/>
    </location>
</feature>
<dbReference type="AlphaFoldDB" id="A0AAW1T7L7"/>
<sequence length="100" mass="10672">MQVLPAELAGGTGVDTALPGPSLCWQGSNSDVASDSYTGPIQLPHQNGHHRMVQKSAHQPVVQQLMVPEPPARSAPSMAMLLFSMKDQNGHVQPRVKHSA</sequence>
<dbReference type="EMBL" id="JALJOV010000300">
    <property type="protein sequence ID" value="KAK9864951.1"/>
    <property type="molecule type" value="Genomic_DNA"/>
</dbReference>
<gene>
    <name evidence="2" type="ORF">WJX84_011359</name>
</gene>
<dbReference type="Proteomes" id="UP001485043">
    <property type="component" value="Unassembled WGS sequence"/>
</dbReference>